<sequence length="74" mass="7817">MARFVLWNSTGEVIGDTDVDRAAFLARGHVDVSGHLAISIGAAVNDHSAPRHSRVEIPAWILGSSRVASLLATP</sequence>
<accession>A0A090GFG0</accession>
<protein>
    <submittedName>
        <fullName evidence="1">Uncharacterized protein</fullName>
    </submittedName>
</protein>
<dbReference type="Proteomes" id="UP000046122">
    <property type="component" value="Unassembled WGS sequence"/>
</dbReference>
<organism evidence="1 2">
    <name type="scientific">Mesorhizobium plurifarium</name>
    <dbReference type="NCBI Taxonomy" id="69974"/>
    <lineage>
        <taxon>Bacteria</taxon>
        <taxon>Pseudomonadati</taxon>
        <taxon>Pseudomonadota</taxon>
        <taxon>Alphaproteobacteria</taxon>
        <taxon>Hyphomicrobiales</taxon>
        <taxon>Phyllobacteriaceae</taxon>
        <taxon>Mesorhizobium</taxon>
    </lineage>
</organism>
<evidence type="ECO:0000313" key="1">
    <source>
        <dbReference type="EMBL" id="CDX59873.1"/>
    </source>
</evidence>
<proteinExistence type="predicted"/>
<dbReference type="AlphaFoldDB" id="A0A090GFG0"/>
<name>A0A090GFG0_MESPL</name>
<dbReference type="EMBL" id="CCNE01000023">
    <property type="protein sequence ID" value="CDX59873.1"/>
    <property type="molecule type" value="Genomic_DNA"/>
</dbReference>
<gene>
    <name evidence="1" type="ORF">MPL3365_30897</name>
</gene>
<evidence type="ECO:0000313" key="2">
    <source>
        <dbReference type="Proteomes" id="UP000046122"/>
    </source>
</evidence>
<reference evidence="1 2" key="1">
    <citation type="submission" date="2014-08" db="EMBL/GenBank/DDBJ databases">
        <authorList>
            <person name="Moulin Lionel"/>
        </authorList>
    </citation>
    <scope>NUCLEOTIDE SEQUENCE [LARGE SCALE GENOMIC DNA]</scope>
</reference>